<comment type="similarity">
    <text evidence="2 11">Belongs to the TRM44 family.</text>
</comment>
<reference evidence="13" key="1">
    <citation type="submission" date="2022-11" db="EMBL/GenBank/DDBJ databases">
        <authorList>
            <person name="Petersen C."/>
        </authorList>
    </citation>
    <scope>NUCLEOTIDE SEQUENCE</scope>
    <source>
        <strain evidence="13">IBT 19713</strain>
    </source>
</reference>
<comment type="function">
    <text evidence="11">Adenosyl-L-methionine (AdoMet)-dependent tRNA (uracil-O(2)-)-methyltransferase.</text>
</comment>
<dbReference type="GO" id="GO:0005737">
    <property type="term" value="C:cytoplasm"/>
    <property type="evidence" value="ECO:0007669"/>
    <property type="project" value="UniProtKB-SubCell"/>
</dbReference>
<evidence type="ECO:0000256" key="12">
    <source>
        <dbReference type="SAM" id="MobiDB-lite"/>
    </source>
</evidence>
<organism evidence="13 14">
    <name type="scientific">Penicillium chermesinum</name>
    <dbReference type="NCBI Taxonomy" id="63820"/>
    <lineage>
        <taxon>Eukaryota</taxon>
        <taxon>Fungi</taxon>
        <taxon>Dikarya</taxon>
        <taxon>Ascomycota</taxon>
        <taxon>Pezizomycotina</taxon>
        <taxon>Eurotiomycetes</taxon>
        <taxon>Eurotiomycetidae</taxon>
        <taxon>Eurotiales</taxon>
        <taxon>Aspergillaceae</taxon>
        <taxon>Penicillium</taxon>
    </lineage>
</organism>
<evidence type="ECO:0000256" key="11">
    <source>
        <dbReference type="RuleBase" id="RU368004"/>
    </source>
</evidence>
<evidence type="ECO:0000256" key="5">
    <source>
        <dbReference type="ARBA" id="ARBA00022490"/>
    </source>
</evidence>
<proteinExistence type="inferred from homology"/>
<dbReference type="RefSeq" id="XP_058335945.1">
    <property type="nucleotide sequence ID" value="XM_058469914.1"/>
</dbReference>
<gene>
    <name evidence="13" type="ORF">N7468_000617</name>
</gene>
<evidence type="ECO:0000256" key="9">
    <source>
        <dbReference type="ARBA" id="ARBA00022694"/>
    </source>
</evidence>
<feature type="compositionally biased region" description="Basic and acidic residues" evidence="12">
    <location>
        <begin position="391"/>
        <end position="407"/>
    </location>
</feature>
<sequence>MVYLTANPNVTSSLLFRADILFDSEGLMQTPEEKEEAFGTRGNTENETQNSSSAPKSAMDIQGFKLIRTVVRRLIPRNPALDKPLEQTCLFYTSNGAFPKNTGFSDQKERLLLIYLPHVESIEEMPFYHPALRGLAYLYDFHITPEGSESGSLSLHFLPFTPEIPNRLERTLLMIHGINVKMSRNWVYQPGITNGADKNPEKDNLIPRHRVQNTYTRLKAQYASDLCSRWAEKTDPVKHVFEDLAITAFLLELWRSMYGVNPPLESPNDNADTARFPGFVDVACGNGVLVHVLIMEGYSGWGKRLVEKIYIPKPFADVADLQGIKTEIHTGDFAADTFIISNHADELTVWTPLMAALACPTSPLPFISIPCCSHSLLGARFRYPPPRREKRKGENEENEGQDEHDPSEQNAQPASGDLRALRAAKEHEKTEDGHLKSQYGSLTAKTMSIAEEAGYEVEKTLLRIPSTRNMGVIGGRRRVAEEWKKTYQGGSQASPTESMERDGAEKTQKIMSIIEEECIKDGGLELAARKWIERAQTLTKEEAKPDKAHGS</sequence>
<dbReference type="Proteomes" id="UP001150941">
    <property type="component" value="Unassembled WGS sequence"/>
</dbReference>
<feature type="region of interest" description="Disordered" evidence="12">
    <location>
        <begin position="383"/>
        <end position="415"/>
    </location>
</feature>
<evidence type="ECO:0000256" key="7">
    <source>
        <dbReference type="ARBA" id="ARBA00022679"/>
    </source>
</evidence>
<evidence type="ECO:0000256" key="8">
    <source>
        <dbReference type="ARBA" id="ARBA00022691"/>
    </source>
</evidence>
<dbReference type="PANTHER" id="PTHR21210">
    <property type="entry name" value="TRNA (URACIL-O(2)-)-METHYLTRANSFERASE-RELATED"/>
    <property type="match status" value="1"/>
</dbReference>
<feature type="compositionally biased region" description="Polar residues" evidence="12">
    <location>
        <begin position="488"/>
        <end position="497"/>
    </location>
</feature>
<evidence type="ECO:0000256" key="3">
    <source>
        <dbReference type="ARBA" id="ARBA00012795"/>
    </source>
</evidence>
<keyword evidence="14" id="KW-1185">Reference proteome</keyword>
<dbReference type="PANTHER" id="PTHR21210:SF0">
    <property type="entry name" value="TRNA (URACIL-O(2)-)-METHYLTRANSFERASE-RELATED"/>
    <property type="match status" value="1"/>
</dbReference>
<evidence type="ECO:0000256" key="6">
    <source>
        <dbReference type="ARBA" id="ARBA00022603"/>
    </source>
</evidence>
<dbReference type="EMBL" id="JAPQKS010000001">
    <property type="protein sequence ID" value="KAJ5249166.1"/>
    <property type="molecule type" value="Genomic_DNA"/>
</dbReference>
<evidence type="ECO:0000313" key="14">
    <source>
        <dbReference type="Proteomes" id="UP001150941"/>
    </source>
</evidence>
<evidence type="ECO:0000256" key="10">
    <source>
        <dbReference type="ARBA" id="ARBA00047957"/>
    </source>
</evidence>
<accession>A0A9W9PKN0</accession>
<protein>
    <recommendedName>
        <fullName evidence="4 11">tRNA (uracil-O(2)-)-methyltransferase</fullName>
        <ecNumber evidence="3 11">2.1.1.211</ecNumber>
    </recommendedName>
</protein>
<dbReference type="OrthoDB" id="10047021at2759"/>
<dbReference type="GeneID" id="83197217"/>
<dbReference type="GO" id="GO:0141101">
    <property type="term" value="F:tRNA(Ser) (uridine(44)-2'-O-)-methyltransferase activity"/>
    <property type="evidence" value="ECO:0007669"/>
    <property type="project" value="UniProtKB-EC"/>
</dbReference>
<comment type="subcellular location">
    <subcellularLocation>
        <location evidence="1 11">Cytoplasm</location>
    </subcellularLocation>
</comment>
<keyword evidence="7 11" id="KW-0808">Transferase</keyword>
<evidence type="ECO:0000256" key="2">
    <source>
        <dbReference type="ARBA" id="ARBA00009056"/>
    </source>
</evidence>
<dbReference type="GO" id="GO:0030488">
    <property type="term" value="P:tRNA methylation"/>
    <property type="evidence" value="ECO:0007669"/>
    <property type="project" value="UniProtKB-UniRule"/>
</dbReference>
<feature type="region of interest" description="Disordered" evidence="12">
    <location>
        <begin position="485"/>
        <end position="506"/>
    </location>
</feature>
<dbReference type="InterPro" id="IPR011671">
    <property type="entry name" value="tRNA_uracil_MeTrfase"/>
</dbReference>
<comment type="caution">
    <text evidence="13">The sequence shown here is derived from an EMBL/GenBank/DDBJ whole genome shotgun (WGS) entry which is preliminary data.</text>
</comment>
<evidence type="ECO:0000313" key="13">
    <source>
        <dbReference type="EMBL" id="KAJ5249166.1"/>
    </source>
</evidence>
<dbReference type="Pfam" id="PF07757">
    <property type="entry name" value="AdoMet_MTase"/>
    <property type="match status" value="1"/>
</dbReference>
<keyword evidence="6 11" id="KW-0489">Methyltransferase</keyword>
<reference evidence="13" key="2">
    <citation type="journal article" date="2023" name="IMA Fungus">
        <title>Comparative genomic study of the Penicillium genus elucidates a diverse pangenome and 15 lateral gene transfer events.</title>
        <authorList>
            <person name="Petersen C."/>
            <person name="Sorensen T."/>
            <person name="Nielsen M.R."/>
            <person name="Sondergaard T.E."/>
            <person name="Sorensen J.L."/>
            <person name="Fitzpatrick D.A."/>
            <person name="Frisvad J.C."/>
            <person name="Nielsen K.L."/>
        </authorList>
    </citation>
    <scope>NUCLEOTIDE SEQUENCE</scope>
    <source>
        <strain evidence="13">IBT 19713</strain>
    </source>
</reference>
<name>A0A9W9PKN0_9EURO</name>
<feature type="region of interest" description="Disordered" evidence="12">
    <location>
        <begin position="31"/>
        <end position="57"/>
    </location>
</feature>
<keyword evidence="5 11" id="KW-0963">Cytoplasm</keyword>
<keyword evidence="9 11" id="KW-0819">tRNA processing</keyword>
<comment type="catalytic activity">
    <reaction evidence="10 11">
        <text>uridine(44) in tRNA(Ser) + S-adenosyl-L-methionine = 2'-O-methyluridine(44) in tRNA(Ser) + S-adenosyl-L-homocysteine + H(+)</text>
        <dbReference type="Rhea" id="RHEA:43100"/>
        <dbReference type="Rhea" id="RHEA-COMP:10339"/>
        <dbReference type="Rhea" id="RHEA-COMP:10340"/>
        <dbReference type="ChEBI" id="CHEBI:15378"/>
        <dbReference type="ChEBI" id="CHEBI:57856"/>
        <dbReference type="ChEBI" id="CHEBI:59789"/>
        <dbReference type="ChEBI" id="CHEBI:65315"/>
        <dbReference type="ChEBI" id="CHEBI:74478"/>
        <dbReference type="EC" id="2.1.1.211"/>
    </reaction>
</comment>
<evidence type="ECO:0000256" key="1">
    <source>
        <dbReference type="ARBA" id="ARBA00004496"/>
    </source>
</evidence>
<dbReference type="EC" id="2.1.1.211" evidence="3 11"/>
<dbReference type="AlphaFoldDB" id="A0A9W9PKN0"/>
<keyword evidence="8 11" id="KW-0949">S-adenosyl-L-methionine</keyword>
<evidence type="ECO:0000256" key="4">
    <source>
        <dbReference type="ARBA" id="ARBA00017788"/>
    </source>
</evidence>
<feature type="compositionally biased region" description="Polar residues" evidence="12">
    <location>
        <begin position="41"/>
        <end position="55"/>
    </location>
</feature>